<dbReference type="InterPro" id="IPR005901">
    <property type="entry name" value="GLPGLI"/>
</dbReference>
<evidence type="ECO:0008006" key="3">
    <source>
        <dbReference type="Google" id="ProtNLM"/>
    </source>
</evidence>
<name>A0A3D9AYW4_9FLAO</name>
<dbReference type="Proteomes" id="UP000256924">
    <property type="component" value="Unassembled WGS sequence"/>
</dbReference>
<protein>
    <recommendedName>
        <fullName evidence="3">GLPGLI family protein</fullName>
    </recommendedName>
</protein>
<dbReference type="Pfam" id="PF09697">
    <property type="entry name" value="Porph_ging"/>
    <property type="match status" value="1"/>
</dbReference>
<evidence type="ECO:0000313" key="1">
    <source>
        <dbReference type="EMBL" id="REC46106.1"/>
    </source>
</evidence>
<dbReference type="NCBIfam" id="TIGR01200">
    <property type="entry name" value="GLPGLI"/>
    <property type="match status" value="1"/>
</dbReference>
<dbReference type="RefSeq" id="WP_116099346.1">
    <property type="nucleotide sequence ID" value="NZ_QNVU01000034.1"/>
</dbReference>
<accession>A0A3D9AYW4</accession>
<sequence>MKQVLFLCLIFISVVSKSQTPFNVEYEADYKLVYKDQNIPNAPTQDAAFALLMNREESYFKNLNKYVSDSLKYERKLNDKSSYNDYLRYFTPFDENIGITSAKIYVTVPISGKNYKYEESNDMNWKLENEYKKIGKYKCQKATAKKYGRTWTAYFTNEIPFPYGPYKFSKLPGLILEVFDDKKDYVFTLYKFGKRKYVCKSANMNSKAEAIQKQKIFDYKRKEMGNPNKYLEHIGDEETRQLLIKKSSEKAKRYNPIELSIY</sequence>
<dbReference type="AlphaFoldDB" id="A0A3D9AYW4"/>
<proteinExistence type="predicted"/>
<dbReference type="EMBL" id="QNVU01000034">
    <property type="protein sequence ID" value="REC46106.1"/>
    <property type="molecule type" value="Genomic_DNA"/>
</dbReference>
<keyword evidence="2" id="KW-1185">Reference proteome</keyword>
<organism evidence="1 2">
    <name type="scientific">Candidatus Chryseobacterium massiliense</name>
    <dbReference type="NCBI Taxonomy" id="204089"/>
    <lineage>
        <taxon>Bacteria</taxon>
        <taxon>Pseudomonadati</taxon>
        <taxon>Bacteroidota</taxon>
        <taxon>Flavobacteriia</taxon>
        <taxon>Flavobacteriales</taxon>
        <taxon>Weeksellaceae</taxon>
        <taxon>Chryseobacterium group</taxon>
        <taxon>Chryseobacterium</taxon>
    </lineage>
</organism>
<comment type="caution">
    <text evidence="1">The sequence shown here is derived from an EMBL/GenBank/DDBJ whole genome shotgun (WGS) entry which is preliminary data.</text>
</comment>
<evidence type="ECO:0000313" key="2">
    <source>
        <dbReference type="Proteomes" id="UP000256924"/>
    </source>
</evidence>
<reference evidence="1 2" key="1">
    <citation type="journal article" date="2004" name="Emerg. Infect. Dis.">
        <title>Amoebae-resisting bacteria isolated from human nasal swabs by amoebal coculture.</title>
        <authorList>
            <person name="Greub G."/>
            <person name="La Scola B."/>
            <person name="Raoult D."/>
        </authorList>
    </citation>
    <scope>NUCLEOTIDE SEQUENCE [LARGE SCALE GENOMIC DNA]</scope>
    <source>
        <strain evidence="1 2">CCUG 51329</strain>
    </source>
</reference>
<gene>
    <name evidence="1" type="ORF">DRF68_15335</name>
</gene>